<sequence length="325" mass="35319">MPRRRQQKVLAPVPEDEELLEESSEENLKDIEDAVMQLIDGLEQQVQERAEELLEAAEAECRAIMNLFAVQLVKLPKAVREMPLGQFTSQYGSDINAVMLEDIKRLAAPQAKSLLDSLSARMMTGLKTDKAVATVTRTTRKRKGADDSPQHDIGATELKGNKRGRGALEPQKENMVAETPAAGPSTRDVPFTPAAPATLMRVPKLGEVFYSQKGSPLGVFEQDPLTKQTVLNTVAKGGTSLMTPMPGALKNSNNMVATVLNRKKGSRKGVADSMVVTTSDGEVVTVDLASGLNSVPEQYRKEVAEQLEALRSLATVALNNVTKRR</sequence>
<evidence type="ECO:0000313" key="14">
    <source>
        <dbReference type="EMBL" id="KAK9918326.1"/>
    </source>
</evidence>
<dbReference type="InterPro" id="IPR018851">
    <property type="entry name" value="Borealin_N"/>
</dbReference>
<keyword evidence="8" id="KW-0131">Cell cycle</keyword>
<organism evidence="14 15">
    <name type="scientific">Coccomyxa subellipsoidea</name>
    <dbReference type="NCBI Taxonomy" id="248742"/>
    <lineage>
        <taxon>Eukaryota</taxon>
        <taxon>Viridiplantae</taxon>
        <taxon>Chlorophyta</taxon>
        <taxon>core chlorophytes</taxon>
        <taxon>Trebouxiophyceae</taxon>
        <taxon>Trebouxiophyceae incertae sedis</taxon>
        <taxon>Coccomyxaceae</taxon>
        <taxon>Coccomyxa</taxon>
    </lineage>
</organism>
<evidence type="ECO:0008006" key="16">
    <source>
        <dbReference type="Google" id="ProtNLM"/>
    </source>
</evidence>
<reference evidence="14 15" key="1">
    <citation type="journal article" date="2024" name="Nat. Commun.">
        <title>Phylogenomics reveals the evolutionary origins of lichenization in chlorophyte algae.</title>
        <authorList>
            <person name="Puginier C."/>
            <person name="Libourel C."/>
            <person name="Otte J."/>
            <person name="Skaloud P."/>
            <person name="Haon M."/>
            <person name="Grisel S."/>
            <person name="Petersen M."/>
            <person name="Berrin J.G."/>
            <person name="Delaux P.M."/>
            <person name="Dal Grande F."/>
            <person name="Keller J."/>
        </authorList>
    </citation>
    <scope>NUCLEOTIDE SEQUENCE [LARGE SCALE GENOMIC DNA]</scope>
    <source>
        <strain evidence="14 15">SAG 216-7</strain>
    </source>
</reference>
<dbReference type="Proteomes" id="UP001491310">
    <property type="component" value="Unassembled WGS sequence"/>
</dbReference>
<keyword evidence="6" id="KW-0498">Mitosis</keyword>
<keyword evidence="9" id="KW-0137">Centromere</keyword>
<comment type="caution">
    <text evidence="14">The sequence shown here is derived from an EMBL/GenBank/DDBJ whole genome shotgun (WGS) entry which is preliminary data.</text>
</comment>
<feature type="region of interest" description="Disordered" evidence="11">
    <location>
        <begin position="1"/>
        <end position="25"/>
    </location>
</feature>
<keyword evidence="7" id="KW-0539">Nucleus</keyword>
<evidence type="ECO:0000256" key="9">
    <source>
        <dbReference type="ARBA" id="ARBA00023328"/>
    </source>
</evidence>
<evidence type="ECO:0000259" key="12">
    <source>
        <dbReference type="Pfam" id="PF10444"/>
    </source>
</evidence>
<evidence type="ECO:0000259" key="13">
    <source>
        <dbReference type="Pfam" id="PF10512"/>
    </source>
</evidence>
<feature type="coiled-coil region" evidence="10">
    <location>
        <begin position="39"/>
        <end position="67"/>
    </location>
</feature>
<feature type="domain" description="Borealin N-terminal" evidence="12">
    <location>
        <begin position="37"/>
        <end position="90"/>
    </location>
</feature>
<evidence type="ECO:0000256" key="11">
    <source>
        <dbReference type="SAM" id="MobiDB-lite"/>
    </source>
</evidence>
<dbReference type="EMBL" id="JALJOT010000001">
    <property type="protein sequence ID" value="KAK9918326.1"/>
    <property type="molecule type" value="Genomic_DNA"/>
</dbReference>
<evidence type="ECO:0000256" key="6">
    <source>
        <dbReference type="ARBA" id="ARBA00022776"/>
    </source>
</evidence>
<accession>A0ABR2Z302</accession>
<feature type="region of interest" description="Disordered" evidence="11">
    <location>
        <begin position="137"/>
        <end position="189"/>
    </location>
</feature>
<feature type="compositionally biased region" description="Acidic residues" evidence="11">
    <location>
        <begin position="14"/>
        <end position="25"/>
    </location>
</feature>
<dbReference type="InterPro" id="IPR046466">
    <property type="entry name" value="Borealin_C"/>
</dbReference>
<dbReference type="Pfam" id="PF10444">
    <property type="entry name" value="Nbl1_Borealin_N"/>
    <property type="match status" value="1"/>
</dbReference>
<gene>
    <name evidence="14" type="ORF">WJX75_003218</name>
</gene>
<dbReference type="PANTHER" id="PTHR16040:SF7">
    <property type="entry name" value="AUSTRALIN, ISOFORM A-RELATED"/>
    <property type="match status" value="1"/>
</dbReference>
<protein>
    <recommendedName>
        <fullName evidence="16">Borealin N-terminal domain-containing protein</fullName>
    </recommendedName>
</protein>
<evidence type="ECO:0000256" key="8">
    <source>
        <dbReference type="ARBA" id="ARBA00023306"/>
    </source>
</evidence>
<evidence type="ECO:0000313" key="15">
    <source>
        <dbReference type="Proteomes" id="UP001491310"/>
    </source>
</evidence>
<feature type="domain" description="Borealin C-terminal" evidence="13">
    <location>
        <begin position="185"/>
        <end position="242"/>
    </location>
</feature>
<evidence type="ECO:0000256" key="1">
    <source>
        <dbReference type="ARBA" id="ARBA00004123"/>
    </source>
</evidence>
<evidence type="ECO:0000256" key="10">
    <source>
        <dbReference type="SAM" id="Coils"/>
    </source>
</evidence>
<evidence type="ECO:0000256" key="7">
    <source>
        <dbReference type="ARBA" id="ARBA00023242"/>
    </source>
</evidence>
<evidence type="ECO:0000256" key="3">
    <source>
        <dbReference type="ARBA" id="ARBA00009914"/>
    </source>
</evidence>
<evidence type="ECO:0000256" key="4">
    <source>
        <dbReference type="ARBA" id="ARBA00022454"/>
    </source>
</evidence>
<dbReference type="Pfam" id="PF10512">
    <property type="entry name" value="Borealin"/>
    <property type="match status" value="1"/>
</dbReference>
<dbReference type="PANTHER" id="PTHR16040">
    <property type="entry name" value="AUSTRALIN, ISOFORM A-RELATED"/>
    <property type="match status" value="1"/>
</dbReference>
<proteinExistence type="inferred from homology"/>
<comment type="subcellular location">
    <subcellularLocation>
        <location evidence="2">Chromosome</location>
        <location evidence="2">Centromere</location>
    </subcellularLocation>
    <subcellularLocation>
        <location evidence="1">Nucleus</location>
    </subcellularLocation>
</comment>
<dbReference type="InterPro" id="IPR018867">
    <property type="entry name" value="Cell_div_borealin"/>
</dbReference>
<comment type="similarity">
    <text evidence="3">Belongs to the borealin family.</text>
</comment>
<name>A0ABR2Z302_9CHLO</name>
<dbReference type="Gene3D" id="6.10.250.1900">
    <property type="match status" value="1"/>
</dbReference>
<evidence type="ECO:0000256" key="5">
    <source>
        <dbReference type="ARBA" id="ARBA00022618"/>
    </source>
</evidence>
<keyword evidence="15" id="KW-1185">Reference proteome</keyword>
<keyword evidence="5" id="KW-0132">Cell division</keyword>
<keyword evidence="10" id="KW-0175">Coiled coil</keyword>
<keyword evidence="4" id="KW-0158">Chromosome</keyword>
<evidence type="ECO:0000256" key="2">
    <source>
        <dbReference type="ARBA" id="ARBA00004584"/>
    </source>
</evidence>